<evidence type="ECO:0000256" key="1">
    <source>
        <dbReference type="SAM" id="MobiDB-lite"/>
    </source>
</evidence>
<gene>
    <name evidence="2" type="ORF">MGYG_04964</name>
</gene>
<reference evidence="3" key="1">
    <citation type="journal article" date="2012" name="MBio">
        <title>Comparative genome analysis of Trichophyton rubrum and related dermatophytes reveals candidate genes involved in infection.</title>
        <authorList>
            <person name="Martinez D.A."/>
            <person name="Oliver B.G."/>
            <person name="Graeser Y."/>
            <person name="Goldberg J.M."/>
            <person name="Li W."/>
            <person name="Martinez-Rossi N.M."/>
            <person name="Monod M."/>
            <person name="Shelest E."/>
            <person name="Barton R.C."/>
            <person name="Birch E."/>
            <person name="Brakhage A.A."/>
            <person name="Chen Z."/>
            <person name="Gurr S.J."/>
            <person name="Heiman D."/>
            <person name="Heitman J."/>
            <person name="Kosti I."/>
            <person name="Rossi A."/>
            <person name="Saif S."/>
            <person name="Samalova M."/>
            <person name="Saunders C.W."/>
            <person name="Shea T."/>
            <person name="Summerbell R.C."/>
            <person name="Xu J."/>
            <person name="Young S."/>
            <person name="Zeng Q."/>
            <person name="Birren B.W."/>
            <person name="Cuomo C.A."/>
            <person name="White T.C."/>
        </authorList>
    </citation>
    <scope>NUCLEOTIDE SEQUENCE [LARGE SCALE GENOMIC DNA]</scope>
    <source>
        <strain evidence="3">ATCC MYA-4604 / CBS 118893</strain>
    </source>
</reference>
<keyword evidence="3" id="KW-1185">Reference proteome</keyword>
<dbReference type="VEuPathDB" id="FungiDB:MGYG_04964"/>
<protein>
    <submittedName>
        <fullName evidence="2">Uncharacterized protein</fullName>
    </submittedName>
</protein>
<name>E4UXR8_ARTGP</name>
<evidence type="ECO:0000313" key="3">
    <source>
        <dbReference type="Proteomes" id="UP000002669"/>
    </source>
</evidence>
<dbReference type="eggNOG" id="ENOG502S9NR">
    <property type="taxonomic scope" value="Eukaryota"/>
</dbReference>
<dbReference type="HOGENOM" id="CLU_1171198_0_0_1"/>
<proteinExistence type="predicted"/>
<dbReference type="AlphaFoldDB" id="E4UXR8"/>
<dbReference type="Proteomes" id="UP000002669">
    <property type="component" value="Unassembled WGS sequence"/>
</dbReference>
<sequence>MYEKPNGIPHKKAKYFGESSPHDLRDLERNAAKAEQSQLAKAASYLEQAFTGTKTAWFGGWALNLRGSYRETHDLSLLVLAKDTTEIRSILEQHDWYDLTAGPALLSFHLVSGTVQERLFVDIGEDGQVVGANITLSGALGTPKLDEAESYESITPAFPTPQGSRVNVIHITWQVETKLTAWFSNRKLSDLLDLQFLLETYKNEIAGWSQFLDKNMRETFYAVYVAAVEDEEKCNAAKVTLSL</sequence>
<dbReference type="GeneID" id="10027643"/>
<dbReference type="RefSeq" id="XP_003172374.1">
    <property type="nucleotide sequence ID" value="XM_003172326.1"/>
</dbReference>
<feature type="region of interest" description="Disordered" evidence="1">
    <location>
        <begin position="1"/>
        <end position="21"/>
    </location>
</feature>
<dbReference type="OrthoDB" id="10066232at2759"/>
<accession>E4UXR8</accession>
<dbReference type="STRING" id="535722.E4UXR8"/>
<dbReference type="Gene3D" id="3.30.460.40">
    <property type="match status" value="1"/>
</dbReference>
<dbReference type="EMBL" id="DS989825">
    <property type="protein sequence ID" value="EFR01963.1"/>
    <property type="molecule type" value="Genomic_DNA"/>
</dbReference>
<dbReference type="OMA" id="MRETFYA"/>
<evidence type="ECO:0000313" key="2">
    <source>
        <dbReference type="EMBL" id="EFR01963.1"/>
    </source>
</evidence>
<dbReference type="InParanoid" id="E4UXR8"/>
<organism evidence="3">
    <name type="scientific">Arthroderma gypseum (strain ATCC MYA-4604 / CBS 118893)</name>
    <name type="common">Microsporum gypseum</name>
    <dbReference type="NCBI Taxonomy" id="535722"/>
    <lineage>
        <taxon>Eukaryota</taxon>
        <taxon>Fungi</taxon>
        <taxon>Dikarya</taxon>
        <taxon>Ascomycota</taxon>
        <taxon>Pezizomycotina</taxon>
        <taxon>Eurotiomycetes</taxon>
        <taxon>Eurotiomycetidae</taxon>
        <taxon>Onygenales</taxon>
        <taxon>Arthrodermataceae</taxon>
        <taxon>Nannizzia</taxon>
    </lineage>
</organism>